<evidence type="ECO:0000313" key="1">
    <source>
        <dbReference type="EMBL" id="KAJ3563406.1"/>
    </source>
</evidence>
<keyword evidence="2" id="KW-1185">Reference proteome</keyword>
<name>A0A9W8TIJ7_9PEZI</name>
<dbReference type="EMBL" id="JANPWZ010001765">
    <property type="protein sequence ID" value="KAJ3563406.1"/>
    <property type="molecule type" value="Genomic_DNA"/>
</dbReference>
<sequence length="369" mass="42799">MLTMVETKWTRKQFEFVFGQAKTFCFRVTPSDLPSNYCLMAYAYLHGPISFMLKRALRKGSRVIHNCSNSPLPILIKICATTGLARYTATGLYNSSRICPRAIMSSNSVELSLAIENLAIENPPIKERTYLDCKGRREVDVDLIRSTMTCTKFHDSVWGFVIYRCSQSHEAAWLRLLQELRDEALKDLRFEISEDLLEYHDLHIIDDRRLYGATSDQVRDHFRSWVLTSLERRLRPGATDSPEDVGWLCATSPRYQFCLFVDDICLESVDHPGAHTPVVKILDKDWESPFPLEERNYTVPAPYHDGATEYLEEDVGWMYMQPASYLEKYNWLGKFDWDSQYMRPPYQDGLEDEDSLIGYWRQASANDEG</sequence>
<dbReference type="AlphaFoldDB" id="A0A9W8TIJ7"/>
<dbReference type="Proteomes" id="UP001148614">
    <property type="component" value="Unassembled WGS sequence"/>
</dbReference>
<proteinExistence type="predicted"/>
<evidence type="ECO:0000313" key="2">
    <source>
        <dbReference type="Proteomes" id="UP001148614"/>
    </source>
</evidence>
<organism evidence="1 2">
    <name type="scientific">Xylaria arbuscula</name>
    <dbReference type="NCBI Taxonomy" id="114810"/>
    <lineage>
        <taxon>Eukaryota</taxon>
        <taxon>Fungi</taxon>
        <taxon>Dikarya</taxon>
        <taxon>Ascomycota</taxon>
        <taxon>Pezizomycotina</taxon>
        <taxon>Sordariomycetes</taxon>
        <taxon>Xylariomycetidae</taxon>
        <taxon>Xylariales</taxon>
        <taxon>Xylariaceae</taxon>
        <taxon>Xylaria</taxon>
    </lineage>
</organism>
<accession>A0A9W8TIJ7</accession>
<comment type="caution">
    <text evidence="1">The sequence shown here is derived from an EMBL/GenBank/DDBJ whole genome shotgun (WGS) entry which is preliminary data.</text>
</comment>
<protein>
    <submittedName>
        <fullName evidence="1">Uncharacterized protein</fullName>
    </submittedName>
</protein>
<reference evidence="1" key="1">
    <citation type="submission" date="2022-07" db="EMBL/GenBank/DDBJ databases">
        <title>Genome Sequence of Xylaria arbuscula.</title>
        <authorList>
            <person name="Buettner E."/>
        </authorList>
    </citation>
    <scope>NUCLEOTIDE SEQUENCE</scope>
    <source>
        <strain evidence="1">VT107</strain>
    </source>
</reference>
<gene>
    <name evidence="1" type="ORF">NPX13_g8211</name>
</gene>